<reference evidence="1 2" key="1">
    <citation type="submission" date="2021-06" db="EMBL/GenBank/DDBJ databases">
        <authorList>
            <person name="Kallberg Y."/>
            <person name="Tangrot J."/>
            <person name="Rosling A."/>
        </authorList>
    </citation>
    <scope>NUCLEOTIDE SEQUENCE [LARGE SCALE GENOMIC DNA]</scope>
    <source>
        <strain evidence="1 2">120-4 pot B 10/14</strain>
    </source>
</reference>
<keyword evidence="2" id="KW-1185">Reference proteome</keyword>
<dbReference type="EMBL" id="CAJVQB010125091">
    <property type="protein sequence ID" value="CAG8853500.1"/>
    <property type="molecule type" value="Genomic_DNA"/>
</dbReference>
<accession>A0ABN7XFW4</accession>
<dbReference type="Proteomes" id="UP000789901">
    <property type="component" value="Unassembled WGS sequence"/>
</dbReference>
<name>A0ABN7XFW4_GIGMA</name>
<organism evidence="1 2">
    <name type="scientific">Gigaspora margarita</name>
    <dbReference type="NCBI Taxonomy" id="4874"/>
    <lineage>
        <taxon>Eukaryota</taxon>
        <taxon>Fungi</taxon>
        <taxon>Fungi incertae sedis</taxon>
        <taxon>Mucoromycota</taxon>
        <taxon>Glomeromycotina</taxon>
        <taxon>Glomeromycetes</taxon>
        <taxon>Diversisporales</taxon>
        <taxon>Gigasporaceae</taxon>
        <taxon>Gigaspora</taxon>
    </lineage>
</organism>
<evidence type="ECO:0000313" key="1">
    <source>
        <dbReference type="EMBL" id="CAG8853500.1"/>
    </source>
</evidence>
<gene>
    <name evidence="1" type="ORF">GMARGA_LOCUS42321</name>
</gene>
<protein>
    <submittedName>
        <fullName evidence="1">24841_t:CDS:1</fullName>
    </submittedName>
</protein>
<proteinExistence type="predicted"/>
<feature type="non-terminal residue" evidence="1">
    <location>
        <position position="1"/>
    </location>
</feature>
<sequence>LDSSLEKKLNSYILYYIRNNLSSLVFYTDGSLVVDNLGIKMGASWVQ</sequence>
<feature type="non-terminal residue" evidence="1">
    <location>
        <position position="47"/>
    </location>
</feature>
<evidence type="ECO:0000313" key="2">
    <source>
        <dbReference type="Proteomes" id="UP000789901"/>
    </source>
</evidence>
<comment type="caution">
    <text evidence="1">The sequence shown here is derived from an EMBL/GenBank/DDBJ whole genome shotgun (WGS) entry which is preliminary data.</text>
</comment>